<dbReference type="GO" id="GO:0003700">
    <property type="term" value="F:DNA-binding transcription factor activity"/>
    <property type="evidence" value="ECO:0007669"/>
    <property type="project" value="TreeGrafter"/>
</dbReference>
<evidence type="ECO:0000259" key="4">
    <source>
        <dbReference type="PROSITE" id="PS51077"/>
    </source>
</evidence>
<feature type="domain" description="IclR-ED" evidence="5">
    <location>
        <begin position="68"/>
        <end position="220"/>
    </location>
</feature>
<dbReference type="PANTHER" id="PTHR30136:SF39">
    <property type="entry name" value="TRANSCRIPTIONAL REGULATORY PROTEIN"/>
    <property type="match status" value="1"/>
</dbReference>
<dbReference type="InterPro" id="IPR014757">
    <property type="entry name" value="Tscrpt_reg_IclR_C"/>
</dbReference>
<proteinExistence type="predicted"/>
<evidence type="ECO:0000313" key="6">
    <source>
        <dbReference type="EMBL" id="CAB4811526.1"/>
    </source>
</evidence>
<dbReference type="InterPro" id="IPR036390">
    <property type="entry name" value="WH_DNA-bd_sf"/>
</dbReference>
<organism evidence="6">
    <name type="scientific">freshwater metagenome</name>
    <dbReference type="NCBI Taxonomy" id="449393"/>
    <lineage>
        <taxon>unclassified sequences</taxon>
        <taxon>metagenomes</taxon>
        <taxon>ecological metagenomes</taxon>
    </lineage>
</organism>
<protein>
    <submittedName>
        <fullName evidence="6">Unannotated protein</fullName>
    </submittedName>
</protein>
<keyword evidence="3" id="KW-0804">Transcription</keyword>
<keyword evidence="2" id="KW-0238">DNA-binding</keyword>
<evidence type="ECO:0000259" key="5">
    <source>
        <dbReference type="PROSITE" id="PS51078"/>
    </source>
</evidence>
<dbReference type="InterPro" id="IPR050707">
    <property type="entry name" value="HTH_MetabolicPath_Reg"/>
</dbReference>
<dbReference type="Gene3D" id="1.10.10.10">
    <property type="entry name" value="Winged helix-like DNA-binding domain superfamily/Winged helix DNA-binding domain"/>
    <property type="match status" value="1"/>
</dbReference>
<dbReference type="GO" id="GO:0045892">
    <property type="term" value="P:negative regulation of DNA-templated transcription"/>
    <property type="evidence" value="ECO:0007669"/>
    <property type="project" value="TreeGrafter"/>
</dbReference>
<dbReference type="SUPFAM" id="SSF46785">
    <property type="entry name" value="Winged helix' DNA-binding domain"/>
    <property type="match status" value="1"/>
</dbReference>
<reference evidence="6" key="1">
    <citation type="submission" date="2020-05" db="EMBL/GenBank/DDBJ databases">
        <authorList>
            <person name="Chiriac C."/>
            <person name="Salcher M."/>
            <person name="Ghai R."/>
            <person name="Kavagutti S V."/>
        </authorList>
    </citation>
    <scope>NUCLEOTIDE SEQUENCE</scope>
</reference>
<dbReference type="InterPro" id="IPR036388">
    <property type="entry name" value="WH-like_DNA-bd_sf"/>
</dbReference>
<evidence type="ECO:0000256" key="2">
    <source>
        <dbReference type="ARBA" id="ARBA00023125"/>
    </source>
</evidence>
<keyword evidence="1" id="KW-0805">Transcription regulation</keyword>
<dbReference type="PROSITE" id="PS51077">
    <property type="entry name" value="HTH_ICLR"/>
    <property type="match status" value="1"/>
</dbReference>
<dbReference type="Pfam" id="PF01614">
    <property type="entry name" value="IclR_C"/>
    <property type="match status" value="1"/>
</dbReference>
<dbReference type="Gene3D" id="3.30.450.40">
    <property type="match status" value="2"/>
</dbReference>
<feature type="domain" description="HTH iclR-type" evidence="4">
    <location>
        <begin position="7"/>
        <end position="67"/>
    </location>
</feature>
<dbReference type="AlphaFoldDB" id="A0A6J6YWI5"/>
<dbReference type="InterPro" id="IPR005471">
    <property type="entry name" value="Tscrpt_reg_IclR_N"/>
</dbReference>
<dbReference type="PROSITE" id="PS51078">
    <property type="entry name" value="ICLR_ED"/>
    <property type="match status" value="1"/>
</dbReference>
<evidence type="ECO:0000256" key="3">
    <source>
        <dbReference type="ARBA" id="ARBA00023163"/>
    </source>
</evidence>
<accession>A0A6J6YWI5</accession>
<name>A0A6J6YWI5_9ZZZZ</name>
<dbReference type="PANTHER" id="PTHR30136">
    <property type="entry name" value="HELIX-TURN-HELIX TRANSCRIPTIONAL REGULATOR, ICLR FAMILY"/>
    <property type="match status" value="1"/>
</dbReference>
<gene>
    <name evidence="6" type="ORF">UFOPK2992_01613</name>
</gene>
<dbReference type="EMBL" id="CAFAAI010000316">
    <property type="protein sequence ID" value="CAB4811526.1"/>
    <property type="molecule type" value="Genomic_DNA"/>
</dbReference>
<sequence length="227" mass="23612">MDSISGVGVLDKAILVLHSLRARGPLGLADLQSATGLPRATAHRLAVALQEHGLVRRDDAGRFCLGFELIAMGRAAAEAFPLGELARPALIALRDATAESVQLFVREGDERRCVVSMQSPHGLRWIVPEGARLPLGAGSAGRVLQAAARSATSKEAWIESVEEREPGVASVSAAVHGVDGAVLAAVSISGPIERLTRQPGKRFGKAVVEAAAAVSLAIERSQRGAGL</sequence>
<dbReference type="GO" id="GO:0003677">
    <property type="term" value="F:DNA binding"/>
    <property type="evidence" value="ECO:0007669"/>
    <property type="project" value="UniProtKB-KW"/>
</dbReference>
<evidence type="ECO:0000256" key="1">
    <source>
        <dbReference type="ARBA" id="ARBA00023015"/>
    </source>
</evidence>
<dbReference type="SMART" id="SM00346">
    <property type="entry name" value="HTH_ICLR"/>
    <property type="match status" value="1"/>
</dbReference>
<dbReference type="SUPFAM" id="SSF55781">
    <property type="entry name" value="GAF domain-like"/>
    <property type="match status" value="1"/>
</dbReference>
<dbReference type="InterPro" id="IPR029016">
    <property type="entry name" value="GAF-like_dom_sf"/>
</dbReference>
<dbReference type="Pfam" id="PF09339">
    <property type="entry name" value="HTH_IclR"/>
    <property type="match status" value="1"/>
</dbReference>